<evidence type="ECO:0000256" key="1">
    <source>
        <dbReference type="SAM" id="MobiDB-lite"/>
    </source>
</evidence>
<dbReference type="OrthoDB" id="5591786at2759"/>
<feature type="region of interest" description="Disordered" evidence="1">
    <location>
        <begin position="165"/>
        <end position="191"/>
    </location>
</feature>
<dbReference type="AlphaFoldDB" id="A0A1V8SI58"/>
<dbReference type="EMBL" id="NAJO01000044">
    <property type="protein sequence ID" value="OQN98650.1"/>
    <property type="molecule type" value="Genomic_DNA"/>
</dbReference>
<evidence type="ECO:0000313" key="3">
    <source>
        <dbReference type="Proteomes" id="UP000192596"/>
    </source>
</evidence>
<dbReference type="Proteomes" id="UP000192596">
    <property type="component" value="Unassembled WGS sequence"/>
</dbReference>
<comment type="caution">
    <text evidence="2">The sequence shown here is derived from an EMBL/GenBank/DDBJ whole genome shotgun (WGS) entry which is preliminary data.</text>
</comment>
<gene>
    <name evidence="2" type="ORF">B0A48_15316</name>
</gene>
<name>A0A1V8SI58_9PEZI</name>
<dbReference type="InterPro" id="IPR014839">
    <property type="entry name" value="Crt10"/>
</dbReference>
<organism evidence="2 3">
    <name type="scientific">Cryoendolithus antarcticus</name>
    <dbReference type="NCBI Taxonomy" id="1507870"/>
    <lineage>
        <taxon>Eukaryota</taxon>
        <taxon>Fungi</taxon>
        <taxon>Dikarya</taxon>
        <taxon>Ascomycota</taxon>
        <taxon>Pezizomycotina</taxon>
        <taxon>Dothideomycetes</taxon>
        <taxon>Dothideomycetidae</taxon>
        <taxon>Cladosporiales</taxon>
        <taxon>Cladosporiaceae</taxon>
        <taxon>Cryoendolithus</taxon>
    </lineage>
</organism>
<protein>
    <submittedName>
        <fullName evidence="2">Uncharacterized protein</fullName>
    </submittedName>
</protein>
<sequence>MHSTRLIDRSQTALAEEHNLYFVAFAEHIWVYEPTHDVKNHEPVQIVHTLQSVDGLQGYLSRHRPHAINNILVAKLGTEEVLACVRDDGDCEVFMLRHILSAIENYHRNASADMLKLAFDRPIYRINVGSSAWGLSIHSEARMLAVSSNLHEITVIKFALVDPSEDNVKPSKRRALGQDHTEELPDATTDPTTWDLSRTIRYLGDTSDRFLSKPPSPFSSVSDLGSSGSDDMDLETTISLGDAAIVGTDEDDGNTGSNLTPMLSDADNDMYDDVEDEQTEDTVNPAMLYGGDRICGNKPRFQQATGICDDLPCPILHASLRNIYLLQPSRFNEIGRHGIFAPPVVGFARPLKQYIQGQHRSLNMFDRINMHAYIPSLGVVIMASQKGRAVVLALTKVKVDTQTIYAMRAECILPFASQEQSAEVNKPALRPFSPLHGIAVGPMPGCEGLRDEEKRWRLFMMYQDYTVLKYEIRRKDGQDAGVANVVI</sequence>
<keyword evidence="3" id="KW-1185">Reference proteome</keyword>
<reference evidence="3" key="1">
    <citation type="submission" date="2017-03" db="EMBL/GenBank/DDBJ databases">
        <title>Genomes of endolithic fungi from Antarctica.</title>
        <authorList>
            <person name="Coleine C."/>
            <person name="Masonjones S."/>
            <person name="Stajich J.E."/>
        </authorList>
    </citation>
    <scope>NUCLEOTIDE SEQUENCE [LARGE SCALE GENOMIC DNA]</scope>
    <source>
        <strain evidence="3">CCFEE 5527</strain>
    </source>
</reference>
<dbReference type="InParanoid" id="A0A1V8SI58"/>
<evidence type="ECO:0000313" key="2">
    <source>
        <dbReference type="EMBL" id="OQN98650.1"/>
    </source>
</evidence>
<dbReference type="STRING" id="1507870.A0A1V8SI58"/>
<dbReference type="Pfam" id="PF08728">
    <property type="entry name" value="CRT10"/>
    <property type="match status" value="2"/>
</dbReference>
<accession>A0A1V8SI58</accession>
<proteinExistence type="predicted"/>